<dbReference type="Gene3D" id="3.40.720.10">
    <property type="entry name" value="Alkaline Phosphatase, subunit A"/>
    <property type="match status" value="1"/>
</dbReference>
<dbReference type="SUPFAM" id="SSF53649">
    <property type="entry name" value="Alkaline phosphatase-like"/>
    <property type="match status" value="1"/>
</dbReference>
<feature type="signal peptide" evidence="1">
    <location>
        <begin position="1"/>
        <end position="18"/>
    </location>
</feature>
<sequence>MIRVFAFAMALMGTSAVAAPLLILVSIDGARWDYPELHGAPFLQELSAAGTRVERLTPSFPTKTFPNHYTLVTGMRPETHGIVQNRFFDPAFEAWFGIGAHPAAREGRWWGGEPIWLTAQRQGLRTACMFWPGSEADILGQHPDTYRRFDDRLTPADRVDQVLVWTALPTGERPHLITLYFDRVDSAGHDFGPTASETHDALIQIDAALARLRAGLRDQGLWDQTNLIVTADHGMTESDPADVAVLDELVPLDAVESVFSGAVGGLNVVRGDINTWVRQLDAHPHLHAYQREDVPERLHFSANPRIPDIVVIPDRGWHLSTRSWIDRDTTPSRGDHGYDPAEPDMGALFIAHGPSISPGRRFPPADNIHVYNLLCDLLEITPGENEGDTRLREVLR</sequence>
<organism evidence="2 3">
    <name type="scientific">Synoicihabitans lomoniglobus</name>
    <dbReference type="NCBI Taxonomy" id="2909285"/>
    <lineage>
        <taxon>Bacteria</taxon>
        <taxon>Pseudomonadati</taxon>
        <taxon>Verrucomicrobiota</taxon>
        <taxon>Opitutia</taxon>
        <taxon>Opitutales</taxon>
        <taxon>Opitutaceae</taxon>
        <taxon>Synoicihabitans</taxon>
    </lineage>
</organism>
<dbReference type="AlphaFoldDB" id="A0AAF0CRH5"/>
<dbReference type="KEGG" id="slom:PXH66_07805"/>
<evidence type="ECO:0000313" key="2">
    <source>
        <dbReference type="EMBL" id="WED66752.1"/>
    </source>
</evidence>
<dbReference type="PANTHER" id="PTHR10151:SF120">
    <property type="entry name" value="BIS(5'-ADENOSYL)-TRIPHOSPHATASE"/>
    <property type="match status" value="1"/>
</dbReference>
<name>A0AAF0CRH5_9BACT</name>
<protein>
    <submittedName>
        <fullName evidence="2">Ectonucleotide pyrophosphatase/phosphodiesterase</fullName>
    </submittedName>
</protein>
<dbReference type="InterPro" id="IPR017850">
    <property type="entry name" value="Alkaline_phosphatase_core_sf"/>
</dbReference>
<dbReference type="RefSeq" id="WP_330928914.1">
    <property type="nucleotide sequence ID" value="NZ_CP119075.1"/>
</dbReference>
<gene>
    <name evidence="2" type="ORF">PXH66_07805</name>
</gene>
<dbReference type="Proteomes" id="UP001218638">
    <property type="component" value="Chromosome"/>
</dbReference>
<feature type="chain" id="PRO_5041949277" evidence="1">
    <location>
        <begin position="19"/>
        <end position="396"/>
    </location>
</feature>
<dbReference type="Pfam" id="PF01663">
    <property type="entry name" value="Phosphodiest"/>
    <property type="match status" value="1"/>
</dbReference>
<dbReference type="CDD" id="cd16018">
    <property type="entry name" value="Enpp"/>
    <property type="match status" value="1"/>
</dbReference>
<evidence type="ECO:0000256" key="1">
    <source>
        <dbReference type="SAM" id="SignalP"/>
    </source>
</evidence>
<dbReference type="EMBL" id="CP119075">
    <property type="protein sequence ID" value="WED66752.1"/>
    <property type="molecule type" value="Genomic_DNA"/>
</dbReference>
<evidence type="ECO:0000313" key="3">
    <source>
        <dbReference type="Proteomes" id="UP001218638"/>
    </source>
</evidence>
<reference evidence="2" key="1">
    <citation type="submission" date="2023-03" db="EMBL/GenBank/DDBJ databases">
        <title>Lomoglobus Profundus gen. nov., sp. nov., a novel member of the phylum Verrucomicrobia, isolated from deep-marine sediment of South China Sea.</title>
        <authorList>
            <person name="Ahmad T."/>
            <person name="Ishaq S.E."/>
            <person name="Wang F."/>
        </authorList>
    </citation>
    <scope>NUCLEOTIDE SEQUENCE</scope>
    <source>
        <strain evidence="2">LMO-M01</strain>
    </source>
</reference>
<dbReference type="PANTHER" id="PTHR10151">
    <property type="entry name" value="ECTONUCLEOTIDE PYROPHOSPHATASE/PHOSPHODIESTERASE"/>
    <property type="match status" value="1"/>
</dbReference>
<keyword evidence="3" id="KW-1185">Reference proteome</keyword>
<dbReference type="GO" id="GO:0016787">
    <property type="term" value="F:hydrolase activity"/>
    <property type="evidence" value="ECO:0007669"/>
    <property type="project" value="UniProtKB-ARBA"/>
</dbReference>
<dbReference type="Gene3D" id="3.30.1360.180">
    <property type="match status" value="1"/>
</dbReference>
<dbReference type="InterPro" id="IPR002591">
    <property type="entry name" value="Phosphodiest/P_Trfase"/>
</dbReference>
<keyword evidence="1" id="KW-0732">Signal</keyword>
<accession>A0AAF0CRH5</accession>
<proteinExistence type="predicted"/>